<protein>
    <submittedName>
        <fullName evidence="2">Uncharacterized protein</fullName>
    </submittedName>
</protein>
<gene>
    <name evidence="2" type="ORF">EUGRSUZ_I02328</name>
</gene>
<dbReference type="PANTHER" id="PTHR34660">
    <property type="entry name" value="MYB-LIKE PROTEIN X"/>
    <property type="match status" value="1"/>
</dbReference>
<evidence type="ECO:0000313" key="2">
    <source>
        <dbReference type="EMBL" id="KCW56606.1"/>
    </source>
</evidence>
<accession>A0A059ASF4</accession>
<organism evidence="2">
    <name type="scientific">Eucalyptus grandis</name>
    <name type="common">Flooded gum</name>
    <dbReference type="NCBI Taxonomy" id="71139"/>
    <lineage>
        <taxon>Eukaryota</taxon>
        <taxon>Viridiplantae</taxon>
        <taxon>Streptophyta</taxon>
        <taxon>Embryophyta</taxon>
        <taxon>Tracheophyta</taxon>
        <taxon>Spermatophyta</taxon>
        <taxon>Magnoliopsida</taxon>
        <taxon>eudicotyledons</taxon>
        <taxon>Gunneridae</taxon>
        <taxon>Pentapetalae</taxon>
        <taxon>rosids</taxon>
        <taxon>malvids</taxon>
        <taxon>Myrtales</taxon>
        <taxon>Myrtaceae</taxon>
        <taxon>Myrtoideae</taxon>
        <taxon>Eucalypteae</taxon>
        <taxon>Eucalyptus</taxon>
    </lineage>
</organism>
<proteinExistence type="predicted"/>
<feature type="compositionally biased region" description="Polar residues" evidence="1">
    <location>
        <begin position="217"/>
        <end position="228"/>
    </location>
</feature>
<feature type="compositionally biased region" description="Basic and acidic residues" evidence="1">
    <location>
        <begin position="88"/>
        <end position="104"/>
    </location>
</feature>
<dbReference type="PANTHER" id="PTHR34660:SF9">
    <property type="entry name" value="DNA BINDING PROTEIN"/>
    <property type="match status" value="1"/>
</dbReference>
<dbReference type="eggNOG" id="ENOG502S556">
    <property type="taxonomic scope" value="Eukaryota"/>
</dbReference>
<dbReference type="InParanoid" id="A0A059ASF4"/>
<feature type="compositionally biased region" description="Basic and acidic residues" evidence="1">
    <location>
        <begin position="67"/>
        <end position="80"/>
    </location>
</feature>
<dbReference type="AlphaFoldDB" id="A0A059ASF4"/>
<dbReference type="KEGG" id="egr:104419639"/>
<feature type="region of interest" description="Disordered" evidence="1">
    <location>
        <begin position="152"/>
        <end position="233"/>
    </location>
</feature>
<reference evidence="2" key="1">
    <citation type="submission" date="2013-07" db="EMBL/GenBank/DDBJ databases">
        <title>The genome of Eucalyptus grandis.</title>
        <authorList>
            <person name="Schmutz J."/>
            <person name="Hayes R."/>
            <person name="Myburg A."/>
            <person name="Tuskan G."/>
            <person name="Grattapaglia D."/>
            <person name="Rokhsar D.S."/>
        </authorList>
    </citation>
    <scope>NUCLEOTIDE SEQUENCE</scope>
    <source>
        <tissue evidence="2">Leaf extractions</tissue>
    </source>
</reference>
<sequence length="315" mass="35452">MSRCFPYPPPGYARNGVRDEALIESIKRKVEKVKNERKKDKKREKKEKKAALENGGIKDKKHSHKRRNEDKRTQADQKAGDHRKKRKHDTEHLEKSNLTEEHGKPVNSLNSTDSTMNSSKKQKQILPPDGGLNPASIIRIRLPLQRHKDLEMLPSGEQPCSAPVRTDVVDHEKHEHAPRSSTDRREHLCSTSSSAGEGTASKLGLMEQCPSSGVAEASSQKNGTSSLPSLDDRGLSRSEIKYRNLIENWVAPSFHSGCADLDDQDWLFGRKQLNCDAGNCKADYDGSTYGSPSPWPRMHYLPEVDMYALPYTVPY</sequence>
<dbReference type="EMBL" id="KK198761">
    <property type="protein sequence ID" value="KCW56606.1"/>
    <property type="molecule type" value="Genomic_DNA"/>
</dbReference>
<name>A0A059ASF4_EUCGR</name>
<dbReference type="Gramene" id="KCW56606">
    <property type="protein sequence ID" value="KCW56606"/>
    <property type="gene ID" value="EUGRSUZ_I02328"/>
</dbReference>
<dbReference type="FunCoup" id="A0A059ASF4">
    <property type="interactions" value="350"/>
</dbReference>
<feature type="compositionally biased region" description="Polar residues" evidence="1">
    <location>
        <begin position="107"/>
        <end position="119"/>
    </location>
</feature>
<dbReference type="OMA" id="DESWWLM"/>
<feature type="compositionally biased region" description="Low complexity" evidence="1">
    <location>
        <begin position="190"/>
        <end position="201"/>
    </location>
</feature>
<feature type="region of interest" description="Disordered" evidence="1">
    <location>
        <begin position="32"/>
        <end position="138"/>
    </location>
</feature>
<feature type="compositionally biased region" description="Basic and acidic residues" evidence="1">
    <location>
        <begin position="167"/>
        <end position="188"/>
    </location>
</feature>
<evidence type="ECO:0000256" key="1">
    <source>
        <dbReference type="SAM" id="MobiDB-lite"/>
    </source>
</evidence>
<dbReference type="STRING" id="71139.A0A059ASF4"/>
<feature type="compositionally biased region" description="Basic residues" evidence="1">
    <location>
        <begin position="39"/>
        <end position="48"/>
    </location>
</feature>
<dbReference type="OrthoDB" id="778084at2759"/>